<evidence type="ECO:0000313" key="1">
    <source>
        <dbReference type="EMBL" id="KAK9274913.1"/>
    </source>
</evidence>
<dbReference type="PANTHER" id="PTHR47723:SF19">
    <property type="entry name" value="POLYNUCLEOTIDYL TRANSFERASE, RIBONUCLEASE H-LIKE SUPERFAMILY PROTEIN"/>
    <property type="match status" value="1"/>
</dbReference>
<organism evidence="1 2">
    <name type="scientific">Liquidambar formosana</name>
    <name type="common">Formosan gum</name>
    <dbReference type="NCBI Taxonomy" id="63359"/>
    <lineage>
        <taxon>Eukaryota</taxon>
        <taxon>Viridiplantae</taxon>
        <taxon>Streptophyta</taxon>
        <taxon>Embryophyta</taxon>
        <taxon>Tracheophyta</taxon>
        <taxon>Spermatophyta</taxon>
        <taxon>Magnoliopsida</taxon>
        <taxon>eudicotyledons</taxon>
        <taxon>Gunneridae</taxon>
        <taxon>Pentapetalae</taxon>
        <taxon>Saxifragales</taxon>
        <taxon>Altingiaceae</taxon>
        <taxon>Liquidambar</taxon>
    </lineage>
</organism>
<protein>
    <recommendedName>
        <fullName evidence="3">RNase H type-1 domain-containing protein</fullName>
    </recommendedName>
</protein>
<proteinExistence type="predicted"/>
<dbReference type="EMBL" id="JBBPBK010000011">
    <property type="protein sequence ID" value="KAK9274913.1"/>
    <property type="molecule type" value="Genomic_DNA"/>
</dbReference>
<dbReference type="PANTHER" id="PTHR47723">
    <property type="entry name" value="OS05G0353850 PROTEIN"/>
    <property type="match status" value="1"/>
</dbReference>
<dbReference type="InterPro" id="IPR053151">
    <property type="entry name" value="RNase_H-like"/>
</dbReference>
<keyword evidence="2" id="KW-1185">Reference proteome</keyword>
<evidence type="ECO:0000313" key="2">
    <source>
        <dbReference type="Proteomes" id="UP001415857"/>
    </source>
</evidence>
<reference evidence="1 2" key="1">
    <citation type="journal article" date="2024" name="Plant J.">
        <title>Genome sequences and population genomics reveal climatic adaptation and genomic divergence between two closely related sweetgum species.</title>
        <authorList>
            <person name="Xu W.Q."/>
            <person name="Ren C.Q."/>
            <person name="Zhang X.Y."/>
            <person name="Comes H.P."/>
            <person name="Liu X.H."/>
            <person name="Li Y.G."/>
            <person name="Kettle C.J."/>
            <person name="Jalonen R."/>
            <person name="Gaisberger H."/>
            <person name="Ma Y.Z."/>
            <person name="Qiu Y.X."/>
        </authorList>
    </citation>
    <scope>NUCLEOTIDE SEQUENCE [LARGE SCALE GENOMIC DNA]</scope>
    <source>
        <strain evidence="1">Hangzhou</strain>
    </source>
</reference>
<dbReference type="Proteomes" id="UP001415857">
    <property type="component" value="Unassembled WGS sequence"/>
</dbReference>
<sequence>MSDSVSDLITLKSLGIVGIPRKAPSIIPICWYPPSPSWIKLNTDGLAKGSLGLAAAGGVFRNCRGFVKGWFYVNIGIEYDFYAELLAAINVADRCANFGLQHMGFNWWSAAPTELNVNLCQDMYSLPSYWFKL</sequence>
<gene>
    <name evidence="1" type="ORF">L1049_022168</name>
</gene>
<name>A0AAP0WQN9_LIQFO</name>
<accession>A0AAP0WQN9</accession>
<evidence type="ECO:0008006" key="3">
    <source>
        <dbReference type="Google" id="ProtNLM"/>
    </source>
</evidence>
<comment type="caution">
    <text evidence="1">The sequence shown here is derived from an EMBL/GenBank/DDBJ whole genome shotgun (WGS) entry which is preliminary data.</text>
</comment>
<dbReference type="AlphaFoldDB" id="A0AAP0WQN9"/>